<dbReference type="InterPro" id="IPR051334">
    <property type="entry name" value="SRPK"/>
</dbReference>
<dbReference type="Gene3D" id="3.30.200.20">
    <property type="entry name" value="Phosphorylase Kinase, domain 1"/>
    <property type="match status" value="1"/>
</dbReference>
<feature type="compositionally biased region" description="Polar residues" evidence="10">
    <location>
        <begin position="1"/>
        <end position="16"/>
    </location>
</feature>
<reference evidence="12" key="1">
    <citation type="journal article" date="2020" name="Stud. Mycol.">
        <title>101 Dothideomycetes genomes: a test case for predicting lifestyles and emergence of pathogens.</title>
        <authorList>
            <person name="Haridas S."/>
            <person name="Albert R."/>
            <person name="Binder M."/>
            <person name="Bloem J."/>
            <person name="Labutti K."/>
            <person name="Salamov A."/>
            <person name="Andreopoulos B."/>
            <person name="Baker S."/>
            <person name="Barry K."/>
            <person name="Bills G."/>
            <person name="Bluhm B."/>
            <person name="Cannon C."/>
            <person name="Castanera R."/>
            <person name="Culley D."/>
            <person name="Daum C."/>
            <person name="Ezra D."/>
            <person name="Gonzalez J."/>
            <person name="Henrissat B."/>
            <person name="Kuo A."/>
            <person name="Liang C."/>
            <person name="Lipzen A."/>
            <person name="Lutzoni F."/>
            <person name="Magnuson J."/>
            <person name="Mondo S."/>
            <person name="Nolan M."/>
            <person name="Ohm R."/>
            <person name="Pangilinan J."/>
            <person name="Park H.-J."/>
            <person name="Ramirez L."/>
            <person name="Alfaro M."/>
            <person name="Sun H."/>
            <person name="Tritt A."/>
            <person name="Yoshinaga Y."/>
            <person name="Zwiers L.-H."/>
            <person name="Turgeon B."/>
            <person name="Goodwin S."/>
            <person name="Spatafora J."/>
            <person name="Crous P."/>
            <person name="Grigoriev I."/>
        </authorList>
    </citation>
    <scope>NUCLEOTIDE SEQUENCE</scope>
    <source>
        <strain evidence="12">CBS 675.92</strain>
    </source>
</reference>
<evidence type="ECO:0000256" key="7">
    <source>
        <dbReference type="ARBA" id="ARBA00047899"/>
    </source>
</evidence>
<sequence length="356" mass="40817">MRHSTSFPTTNSNPNQPLEEEKLPWYKPDQFYPVRIGETLDSNYKVLGKLGYGAYSTVWLCRNIKDTSFVAIKVCTQDVQRSARFHRELQFYEHVSSLSSQHHGQYFIRDLLGTFEITGPTGQHLCLVHPPMHMTIQELQYMNPSHRLDDMLLKWTLSNLLNALSFLHDEANVVHTDINPSNIMLTVDDESVLEDFERGEKESPSPKKVIDETRTIYTSRKLGLPKDSQWGQPVLCDFGEARIGKSHRGLIQPELYRAPEVLFDMEWSSSVDIWSVATLIWDLFENKHLFNALDEEMQSSATHHIAEMIAYFGFPPLEYLRRSEVTGKVFDEQGRWKAAGGTLIPPLSLEDSVSAL</sequence>
<dbReference type="InterPro" id="IPR011009">
    <property type="entry name" value="Kinase-like_dom_sf"/>
</dbReference>
<evidence type="ECO:0000256" key="1">
    <source>
        <dbReference type="ARBA" id="ARBA00012513"/>
    </source>
</evidence>
<dbReference type="SUPFAM" id="SSF56112">
    <property type="entry name" value="Protein kinase-like (PK-like)"/>
    <property type="match status" value="1"/>
</dbReference>
<protein>
    <recommendedName>
        <fullName evidence="1">non-specific serine/threonine protein kinase</fullName>
        <ecNumber evidence="1">2.7.11.1</ecNumber>
    </recommendedName>
</protein>
<keyword evidence="5 12" id="KW-0418">Kinase</keyword>
<dbReference type="GO" id="GO:0000245">
    <property type="term" value="P:spliceosomal complex assembly"/>
    <property type="evidence" value="ECO:0007669"/>
    <property type="project" value="TreeGrafter"/>
</dbReference>
<keyword evidence="13" id="KW-1185">Reference proteome</keyword>
<comment type="catalytic activity">
    <reaction evidence="7">
        <text>L-threonyl-[protein] + ATP = O-phospho-L-threonyl-[protein] + ADP + H(+)</text>
        <dbReference type="Rhea" id="RHEA:46608"/>
        <dbReference type="Rhea" id="RHEA-COMP:11060"/>
        <dbReference type="Rhea" id="RHEA-COMP:11605"/>
        <dbReference type="ChEBI" id="CHEBI:15378"/>
        <dbReference type="ChEBI" id="CHEBI:30013"/>
        <dbReference type="ChEBI" id="CHEBI:30616"/>
        <dbReference type="ChEBI" id="CHEBI:61977"/>
        <dbReference type="ChEBI" id="CHEBI:456216"/>
        <dbReference type="EC" id="2.7.11.1"/>
    </reaction>
</comment>
<accession>A0A6A5TC08</accession>
<proteinExistence type="predicted"/>
<dbReference type="EMBL" id="ML977033">
    <property type="protein sequence ID" value="KAF1949724.1"/>
    <property type="molecule type" value="Genomic_DNA"/>
</dbReference>
<dbReference type="GO" id="GO:0050684">
    <property type="term" value="P:regulation of mRNA processing"/>
    <property type="evidence" value="ECO:0007669"/>
    <property type="project" value="TreeGrafter"/>
</dbReference>
<dbReference type="PROSITE" id="PS00107">
    <property type="entry name" value="PROTEIN_KINASE_ATP"/>
    <property type="match status" value="1"/>
</dbReference>
<name>A0A6A5TC08_9PLEO</name>
<dbReference type="AlphaFoldDB" id="A0A6A5TC08"/>
<evidence type="ECO:0000256" key="4">
    <source>
        <dbReference type="ARBA" id="ARBA00022741"/>
    </source>
</evidence>
<dbReference type="InterPro" id="IPR017441">
    <property type="entry name" value="Protein_kinase_ATP_BS"/>
</dbReference>
<dbReference type="EC" id="2.7.11.1" evidence="1"/>
<evidence type="ECO:0000256" key="3">
    <source>
        <dbReference type="ARBA" id="ARBA00022679"/>
    </source>
</evidence>
<evidence type="ECO:0000256" key="8">
    <source>
        <dbReference type="ARBA" id="ARBA00048679"/>
    </source>
</evidence>
<keyword evidence="6 9" id="KW-0067">ATP-binding</keyword>
<evidence type="ECO:0000313" key="13">
    <source>
        <dbReference type="Proteomes" id="UP000800035"/>
    </source>
</evidence>
<dbReference type="InterPro" id="IPR000719">
    <property type="entry name" value="Prot_kinase_dom"/>
</dbReference>
<dbReference type="PANTHER" id="PTHR47634">
    <property type="entry name" value="PROTEIN KINASE DOMAIN-CONTAINING PROTEIN-RELATED"/>
    <property type="match status" value="1"/>
</dbReference>
<dbReference type="Pfam" id="PF00069">
    <property type="entry name" value="Pkinase"/>
    <property type="match status" value="2"/>
</dbReference>
<keyword evidence="4 9" id="KW-0547">Nucleotide-binding</keyword>
<evidence type="ECO:0000259" key="11">
    <source>
        <dbReference type="PROSITE" id="PS50011"/>
    </source>
</evidence>
<dbReference type="PROSITE" id="PS50011">
    <property type="entry name" value="PROTEIN_KINASE_DOM"/>
    <property type="match status" value="1"/>
</dbReference>
<keyword evidence="3" id="KW-0808">Transferase</keyword>
<evidence type="ECO:0000256" key="5">
    <source>
        <dbReference type="ARBA" id="ARBA00022777"/>
    </source>
</evidence>
<dbReference type="GO" id="GO:0005524">
    <property type="term" value="F:ATP binding"/>
    <property type="evidence" value="ECO:0007669"/>
    <property type="project" value="UniProtKB-UniRule"/>
</dbReference>
<organism evidence="12 13">
    <name type="scientific">Byssothecium circinans</name>
    <dbReference type="NCBI Taxonomy" id="147558"/>
    <lineage>
        <taxon>Eukaryota</taxon>
        <taxon>Fungi</taxon>
        <taxon>Dikarya</taxon>
        <taxon>Ascomycota</taxon>
        <taxon>Pezizomycotina</taxon>
        <taxon>Dothideomycetes</taxon>
        <taxon>Pleosporomycetidae</taxon>
        <taxon>Pleosporales</taxon>
        <taxon>Massarineae</taxon>
        <taxon>Massarinaceae</taxon>
        <taxon>Byssothecium</taxon>
    </lineage>
</organism>
<comment type="catalytic activity">
    <reaction evidence="8">
        <text>L-seryl-[protein] + ATP = O-phospho-L-seryl-[protein] + ADP + H(+)</text>
        <dbReference type="Rhea" id="RHEA:17989"/>
        <dbReference type="Rhea" id="RHEA-COMP:9863"/>
        <dbReference type="Rhea" id="RHEA-COMP:11604"/>
        <dbReference type="ChEBI" id="CHEBI:15378"/>
        <dbReference type="ChEBI" id="CHEBI:29999"/>
        <dbReference type="ChEBI" id="CHEBI:30616"/>
        <dbReference type="ChEBI" id="CHEBI:83421"/>
        <dbReference type="ChEBI" id="CHEBI:456216"/>
        <dbReference type="EC" id="2.7.11.1"/>
    </reaction>
</comment>
<feature type="domain" description="Protein kinase" evidence="11">
    <location>
        <begin position="44"/>
        <end position="356"/>
    </location>
</feature>
<keyword evidence="2 12" id="KW-0723">Serine/threonine-protein kinase</keyword>
<evidence type="ECO:0000256" key="2">
    <source>
        <dbReference type="ARBA" id="ARBA00022527"/>
    </source>
</evidence>
<dbReference type="Proteomes" id="UP000800035">
    <property type="component" value="Unassembled WGS sequence"/>
</dbReference>
<evidence type="ECO:0000256" key="6">
    <source>
        <dbReference type="ARBA" id="ARBA00022840"/>
    </source>
</evidence>
<feature type="binding site" evidence="9">
    <location>
        <position position="73"/>
    </location>
    <ligand>
        <name>ATP</name>
        <dbReference type="ChEBI" id="CHEBI:30616"/>
    </ligand>
</feature>
<evidence type="ECO:0000256" key="9">
    <source>
        <dbReference type="PROSITE-ProRule" id="PRU10141"/>
    </source>
</evidence>
<dbReference type="PANTHER" id="PTHR47634:SF9">
    <property type="entry name" value="PROTEIN KINASE DOMAIN-CONTAINING PROTEIN-RELATED"/>
    <property type="match status" value="1"/>
</dbReference>
<gene>
    <name evidence="12" type="ORF">CC80DRAFT_497290</name>
</gene>
<feature type="region of interest" description="Disordered" evidence="10">
    <location>
        <begin position="1"/>
        <end position="20"/>
    </location>
</feature>
<dbReference type="Gene3D" id="1.10.510.10">
    <property type="entry name" value="Transferase(Phosphotransferase) domain 1"/>
    <property type="match status" value="1"/>
</dbReference>
<evidence type="ECO:0000313" key="12">
    <source>
        <dbReference type="EMBL" id="KAF1949724.1"/>
    </source>
</evidence>
<evidence type="ECO:0000256" key="10">
    <source>
        <dbReference type="SAM" id="MobiDB-lite"/>
    </source>
</evidence>
<dbReference type="OrthoDB" id="5979581at2759"/>
<dbReference type="GO" id="GO:0004674">
    <property type="term" value="F:protein serine/threonine kinase activity"/>
    <property type="evidence" value="ECO:0007669"/>
    <property type="project" value="UniProtKB-KW"/>
</dbReference>